<keyword evidence="2" id="KW-0479">Metal-binding</keyword>
<dbReference type="AlphaFoldDB" id="A0A369KD56"/>
<evidence type="ECO:0000259" key="5">
    <source>
        <dbReference type="SMART" id="SM00906"/>
    </source>
</evidence>
<keyword evidence="3" id="KW-0238">DNA-binding</keyword>
<sequence length="495" mass="55397">MFYGQVLGRNMGIDDSALNSLIPGPLAKVHEDLMIGVALQRIPNGLLAQACDSDSREWDPLISTDQIPYSLPHNREATHLILTCYFTRCHPSCPVVERDDFYRVFHAFCERREPFDPNILCVIHMVLALGTMVLAHDYSVSGTPFVSGWPHHKEFFTRASYLNVHMHSAISSLRALLLIHMYLSLESPERNLWRLVGNITRLAIELNLHRNPQTLKKSNSLSFTAAESTIRIQLWSIILVLDRGTSLVLGRPFGISSDFNTPPPPVTPLSGHSSHFYSSHFISDIQAGIISIYAMNPQDSAALTRQSVLLLKAIDDFRHGMSNEYRLYFSGEIPSRMTEGEILTVLKLSFSRILLSRILFFSDYLPQKIQRSALEDGMITAYNMIQLERLLLSLPGMGVRSSHIQIYTAVMMLLVGFGSFQQKGPLDSPTVFSVICLAYELIPQTSLQQSAETGQAFFTQLVQDASGVDIDKVVALSGPYVLRHQPGWLCEGNGE</sequence>
<evidence type="ECO:0000313" key="6">
    <source>
        <dbReference type="EMBL" id="RDB30817.1"/>
    </source>
</evidence>
<keyword evidence="4" id="KW-0539">Nucleus</keyword>
<dbReference type="PANTHER" id="PTHR46910">
    <property type="entry name" value="TRANSCRIPTION FACTOR PDR1"/>
    <property type="match status" value="1"/>
</dbReference>
<dbReference type="Pfam" id="PF04082">
    <property type="entry name" value="Fungal_trans"/>
    <property type="match status" value="1"/>
</dbReference>
<organism evidence="6 7">
    <name type="scientific">Hypsizygus marmoreus</name>
    <name type="common">White beech mushroom</name>
    <name type="synonym">Agaricus marmoreus</name>
    <dbReference type="NCBI Taxonomy" id="39966"/>
    <lineage>
        <taxon>Eukaryota</taxon>
        <taxon>Fungi</taxon>
        <taxon>Dikarya</taxon>
        <taxon>Basidiomycota</taxon>
        <taxon>Agaricomycotina</taxon>
        <taxon>Agaricomycetes</taxon>
        <taxon>Agaricomycetidae</taxon>
        <taxon>Agaricales</taxon>
        <taxon>Tricholomatineae</taxon>
        <taxon>Lyophyllaceae</taxon>
        <taxon>Hypsizygus</taxon>
    </lineage>
</organism>
<evidence type="ECO:0000256" key="1">
    <source>
        <dbReference type="ARBA" id="ARBA00004123"/>
    </source>
</evidence>
<dbReference type="PANTHER" id="PTHR46910:SF3">
    <property type="entry name" value="HALOTOLERANCE PROTEIN 9-RELATED"/>
    <property type="match status" value="1"/>
</dbReference>
<name>A0A369KD56_HYPMA</name>
<comment type="caution">
    <text evidence="6">The sequence shown here is derived from an EMBL/GenBank/DDBJ whole genome shotgun (WGS) entry which is preliminary data.</text>
</comment>
<gene>
    <name evidence="6" type="primary">uaY</name>
    <name evidence="6" type="ORF">Hypma_005820</name>
</gene>
<dbReference type="Proteomes" id="UP000076154">
    <property type="component" value="Unassembled WGS sequence"/>
</dbReference>
<accession>A0A369KD56</accession>
<keyword evidence="7" id="KW-1185">Reference proteome</keyword>
<dbReference type="GO" id="GO:0006351">
    <property type="term" value="P:DNA-templated transcription"/>
    <property type="evidence" value="ECO:0007669"/>
    <property type="project" value="InterPro"/>
</dbReference>
<evidence type="ECO:0000256" key="3">
    <source>
        <dbReference type="ARBA" id="ARBA00023125"/>
    </source>
</evidence>
<dbReference type="CDD" id="cd12148">
    <property type="entry name" value="fungal_TF_MHR"/>
    <property type="match status" value="1"/>
</dbReference>
<comment type="subcellular location">
    <subcellularLocation>
        <location evidence="1">Nucleus</location>
    </subcellularLocation>
</comment>
<feature type="domain" description="Xylanolytic transcriptional activator regulatory" evidence="5">
    <location>
        <begin position="192"/>
        <end position="270"/>
    </location>
</feature>
<evidence type="ECO:0000313" key="7">
    <source>
        <dbReference type="Proteomes" id="UP000076154"/>
    </source>
</evidence>
<dbReference type="InParanoid" id="A0A369KD56"/>
<dbReference type="GO" id="GO:0005634">
    <property type="term" value="C:nucleus"/>
    <property type="evidence" value="ECO:0007669"/>
    <property type="project" value="UniProtKB-SubCell"/>
</dbReference>
<evidence type="ECO:0000256" key="4">
    <source>
        <dbReference type="ARBA" id="ARBA00023242"/>
    </source>
</evidence>
<dbReference type="GO" id="GO:0003700">
    <property type="term" value="F:DNA-binding transcription factor activity"/>
    <property type="evidence" value="ECO:0007669"/>
    <property type="project" value="InterPro"/>
</dbReference>
<protein>
    <submittedName>
        <fullName evidence="6">Positive regulator of purine utilization</fullName>
    </submittedName>
</protein>
<dbReference type="InterPro" id="IPR050987">
    <property type="entry name" value="AtrR-like"/>
</dbReference>
<dbReference type="OrthoDB" id="4064873at2759"/>
<proteinExistence type="predicted"/>
<dbReference type="InterPro" id="IPR007219">
    <property type="entry name" value="XnlR_reg_dom"/>
</dbReference>
<dbReference type="STRING" id="39966.A0A369KD56"/>
<dbReference type="SMART" id="SM00906">
    <property type="entry name" value="Fungal_trans"/>
    <property type="match status" value="1"/>
</dbReference>
<dbReference type="EMBL" id="LUEZ02000004">
    <property type="protein sequence ID" value="RDB30817.1"/>
    <property type="molecule type" value="Genomic_DNA"/>
</dbReference>
<evidence type="ECO:0000256" key="2">
    <source>
        <dbReference type="ARBA" id="ARBA00022723"/>
    </source>
</evidence>
<reference evidence="6" key="1">
    <citation type="submission" date="2018-04" db="EMBL/GenBank/DDBJ databases">
        <title>Whole genome sequencing of Hypsizygus marmoreus.</title>
        <authorList>
            <person name="Choi I.-G."/>
            <person name="Min B."/>
            <person name="Kim J.-G."/>
            <person name="Kim S."/>
            <person name="Oh Y.-L."/>
            <person name="Kong W.-S."/>
            <person name="Park H."/>
            <person name="Jeong J."/>
            <person name="Song E.-S."/>
        </authorList>
    </citation>
    <scope>NUCLEOTIDE SEQUENCE [LARGE SCALE GENOMIC DNA]</scope>
    <source>
        <strain evidence="6">51987-8</strain>
    </source>
</reference>
<dbReference type="GO" id="GO:0008270">
    <property type="term" value="F:zinc ion binding"/>
    <property type="evidence" value="ECO:0007669"/>
    <property type="project" value="InterPro"/>
</dbReference>
<dbReference type="GO" id="GO:0003677">
    <property type="term" value="F:DNA binding"/>
    <property type="evidence" value="ECO:0007669"/>
    <property type="project" value="UniProtKB-KW"/>
</dbReference>
<dbReference type="FunCoup" id="A0A369KD56">
    <property type="interactions" value="159"/>
</dbReference>